<evidence type="ECO:0000313" key="3">
    <source>
        <dbReference type="Proteomes" id="UP001185135"/>
    </source>
</evidence>
<sequence>MQQSRQRRERNRAKKTPRFGDAPGNPLLAREAHDRPPHVWASRDLPAELWTLVAQYCAACDLPSLAATCTMLYDVARHRAHQDALATYASVDAFVSRWQEATASRDRWLRRARCNCCPWGRRFNWGCLDKDTSTDDDDGDNKDISQDSDDGRASWRLFGVNEIRPPGAANNANEGENDQRHCDDSINVAGLVAPISRRAQTDALPYRRPDAIRYKCYMIDHGTWIVDWLCDACAQKAIDNARESARFHAVDDGSGDAAGFIDGRRRLIVHLVEPVDLDRPHVWSFGGRRRDWLGGHTYLLSAEHLDDDDFVVPAAATYVLDPHALSALWSRQTASAPDVRGYEGFLAGIGSVRGWMPLWGAHEATDKHDTQSIRMLMICCDARHPAWGSVAVVRVNTRPFAMTWYAGEASLECLIARWKTHPMRLASARFAKDWVAWACVFYIDMAAQDEMGRMINRNNEDAAILERMMDEDHALSGKPWSWLLDRGEHGAFFASEDAVDDALDLDDTAHVSQRHVRRRRKCRRRSRRSGAE</sequence>
<feature type="compositionally biased region" description="Basic residues" evidence="1">
    <location>
        <begin position="1"/>
        <end position="17"/>
    </location>
</feature>
<evidence type="ECO:0008006" key="4">
    <source>
        <dbReference type="Google" id="ProtNLM"/>
    </source>
</evidence>
<evidence type="ECO:0000256" key="1">
    <source>
        <dbReference type="SAM" id="MobiDB-lite"/>
    </source>
</evidence>
<protein>
    <recommendedName>
        <fullName evidence="4">F-box domain containing protein</fullName>
    </recommendedName>
</protein>
<proteinExistence type="predicted"/>
<organism evidence="2 3">
    <name type="scientific">Pandoravirus kuranda</name>
    <dbReference type="NCBI Taxonomy" id="3019033"/>
    <lineage>
        <taxon>Viruses</taxon>
        <taxon>Pandoravirus</taxon>
    </lineage>
</organism>
<name>A0AA95EJH5_9VIRU</name>
<reference evidence="2" key="1">
    <citation type="submission" date="2022-06" db="EMBL/GenBank/DDBJ databases">
        <authorList>
            <person name="Legendre M."/>
            <person name="Claverie J.-M."/>
            <person name="Alempic J.-M."/>
            <person name="Abergel C."/>
        </authorList>
    </citation>
    <scope>NUCLEOTIDE SEQUENCE</scope>
    <source>
        <strain evidence="2">Kuranda</strain>
    </source>
</reference>
<dbReference type="Proteomes" id="UP001185135">
    <property type="component" value="Segment"/>
</dbReference>
<gene>
    <name evidence="2" type="ORF">pkur_cds_865</name>
</gene>
<evidence type="ECO:0000313" key="2">
    <source>
        <dbReference type="EMBL" id="WBR15039.1"/>
    </source>
</evidence>
<feature type="region of interest" description="Disordered" evidence="1">
    <location>
        <begin position="1"/>
        <end position="33"/>
    </location>
</feature>
<accession>A0AA95EJH5</accession>
<dbReference type="CDD" id="cd09917">
    <property type="entry name" value="F-box_SF"/>
    <property type="match status" value="1"/>
</dbReference>
<dbReference type="EMBL" id="ON887157">
    <property type="protein sequence ID" value="WBR15039.1"/>
    <property type="molecule type" value="Genomic_DNA"/>
</dbReference>